<dbReference type="AlphaFoldDB" id="A0AAT9H015"/>
<proteinExistence type="predicted"/>
<evidence type="ECO:0000313" key="1">
    <source>
        <dbReference type="EMBL" id="BFM42826.1"/>
    </source>
</evidence>
<protein>
    <submittedName>
        <fullName evidence="1">Uncharacterized protein</fullName>
    </submittedName>
</protein>
<sequence>MQKLDFVKNLEIIVNELQSEEISNKFKEGFNSPSGYGYSQINAPIFTSKSNFDRLKNDDKYREILNSLDADDIYSPQNLSNLTIILQNTGALQILGNPISSKFFNFHNSLINTLKITKEVLLNDTLEKSNENNLEEGILLFQIVIEEEGLSTEKYIKIFTALQELISVISKIESEEQFESEIILLDSGSDTNLGIKTGIETAKSLFLIFKEFWDFCINHKHYKAKLENVSLLESLSVREEIKNKVEAGVITEDEGKEYMHLVKTRTDALIGLKVLPKVIVTETNHVDNQKLIAGFEGTKFLTAGE</sequence>
<dbReference type="RefSeq" id="WP_369617943.1">
    <property type="nucleotide sequence ID" value="NZ_AP031573.1"/>
</dbReference>
<gene>
    <name evidence="1" type="ORF">CFS9_14670</name>
</gene>
<reference evidence="1" key="1">
    <citation type="submission" date="2024-05" db="EMBL/GenBank/DDBJ databases">
        <title>Whole-Genome Sequence of CFS9, a Potential Fish Probiotic Isolated from the Body Surface of Silurus asotus.</title>
        <authorList>
            <person name="Kojima M."/>
            <person name="Tobioka K."/>
            <person name="Yokota K."/>
            <person name="Nakatani H."/>
            <person name="Hori K."/>
            <person name="Tamaru Y."/>
            <person name="Okazaki F."/>
        </authorList>
    </citation>
    <scope>NUCLEOTIDE SEQUENCE</scope>
    <source>
        <strain evidence="1">CFS9</strain>
    </source>
</reference>
<accession>A0AAT9H015</accession>
<organism evidence="1">
    <name type="scientific">Flavobacterium sp. CFS9</name>
    <dbReference type="NCBI Taxonomy" id="3143118"/>
    <lineage>
        <taxon>Bacteria</taxon>
        <taxon>Pseudomonadati</taxon>
        <taxon>Bacteroidota</taxon>
        <taxon>Flavobacteriia</taxon>
        <taxon>Flavobacteriales</taxon>
        <taxon>Flavobacteriaceae</taxon>
        <taxon>Flavobacterium</taxon>
    </lineage>
</organism>
<name>A0AAT9H015_9FLAO</name>
<dbReference type="EMBL" id="AP031573">
    <property type="protein sequence ID" value="BFM42826.1"/>
    <property type="molecule type" value="Genomic_DNA"/>
</dbReference>